<name>A0AAD4K9H2_9MUSC</name>
<evidence type="ECO:0000256" key="1">
    <source>
        <dbReference type="SAM" id="MobiDB-lite"/>
    </source>
</evidence>
<keyword evidence="3" id="KW-1185">Reference proteome</keyword>
<comment type="caution">
    <text evidence="2">The sequence shown here is derived from an EMBL/GenBank/DDBJ whole genome shotgun (WGS) entry which is preliminary data.</text>
</comment>
<feature type="region of interest" description="Disordered" evidence="1">
    <location>
        <begin position="41"/>
        <end position="65"/>
    </location>
</feature>
<dbReference type="Proteomes" id="UP001200034">
    <property type="component" value="Unassembled WGS sequence"/>
</dbReference>
<proteinExistence type="predicted"/>
<protein>
    <submittedName>
        <fullName evidence="2">Uncharacterized protein</fullName>
    </submittedName>
</protein>
<gene>
    <name evidence="2" type="ORF">KR093_000574</name>
</gene>
<evidence type="ECO:0000313" key="3">
    <source>
        <dbReference type="Proteomes" id="UP001200034"/>
    </source>
</evidence>
<dbReference type="EMBL" id="JAJJHW010000095">
    <property type="protein sequence ID" value="KAH8386437.1"/>
    <property type="molecule type" value="Genomic_DNA"/>
</dbReference>
<feature type="compositionally biased region" description="Acidic residues" evidence="1">
    <location>
        <begin position="44"/>
        <end position="53"/>
    </location>
</feature>
<dbReference type="AlphaFoldDB" id="A0AAD4K9H2"/>
<evidence type="ECO:0000313" key="2">
    <source>
        <dbReference type="EMBL" id="KAH8386437.1"/>
    </source>
</evidence>
<accession>A0AAD4K9H2</accession>
<organism evidence="2 3">
    <name type="scientific">Drosophila rubida</name>
    <dbReference type="NCBI Taxonomy" id="30044"/>
    <lineage>
        <taxon>Eukaryota</taxon>
        <taxon>Metazoa</taxon>
        <taxon>Ecdysozoa</taxon>
        <taxon>Arthropoda</taxon>
        <taxon>Hexapoda</taxon>
        <taxon>Insecta</taxon>
        <taxon>Pterygota</taxon>
        <taxon>Neoptera</taxon>
        <taxon>Endopterygota</taxon>
        <taxon>Diptera</taxon>
        <taxon>Brachycera</taxon>
        <taxon>Muscomorpha</taxon>
        <taxon>Ephydroidea</taxon>
        <taxon>Drosophilidae</taxon>
        <taxon>Drosophila</taxon>
    </lineage>
</organism>
<reference evidence="2" key="1">
    <citation type="journal article" date="2021" name="Mol. Ecol. Resour.">
        <title>Phylogenomic analyses of the genus Drosophila reveals genomic signals of climate adaptation.</title>
        <authorList>
            <person name="Li F."/>
            <person name="Rane R.V."/>
            <person name="Luria V."/>
            <person name="Xiong Z."/>
            <person name="Chen J."/>
            <person name="Li Z."/>
            <person name="Catullo R.A."/>
            <person name="Griffin P.C."/>
            <person name="Schiffer M."/>
            <person name="Pearce S."/>
            <person name="Lee S.F."/>
            <person name="McElroy K."/>
            <person name="Stocker A."/>
            <person name="Shirriffs J."/>
            <person name="Cockerell F."/>
            <person name="Coppin C."/>
            <person name="Sgro C.M."/>
            <person name="Karger A."/>
            <person name="Cain J.W."/>
            <person name="Weber J.A."/>
            <person name="Santpere G."/>
            <person name="Kirschner M.W."/>
            <person name="Hoffmann A.A."/>
            <person name="Oakeshott J.G."/>
            <person name="Zhang G."/>
        </authorList>
    </citation>
    <scope>NUCLEOTIDE SEQUENCE</scope>
    <source>
        <strain evidence="2">BGI-SZ-2011g</strain>
    </source>
</reference>
<sequence length="246" mass="27133">MRSFAKCLLLAFCLKRQLDDEQTFADQLEQQPASASVVHIAQPEPDDDDDDDVVPLPGADLEPDGELAKEALRLEGAASTPAMRGSHSPARLEEISICADVHQSRGARDSPQVASKANQSQCLGGNSERYSGVAIKDEIEVFADCVGCLMCFECCCGCCLANPSHANSRQLPCQDIQLMDLHADKMITITQQPMRGNSAYNPCSGLSLAVRPYSWNCEDDEHYNVDDYETRTPTMWRAWWLKSVSE</sequence>